<proteinExistence type="predicted"/>
<name>D0W7W4_NEILA</name>
<protein>
    <submittedName>
        <fullName evidence="1">Uncharacterized protein</fullName>
    </submittedName>
</protein>
<gene>
    <name evidence="1" type="ORF">NEILACOT_03614</name>
</gene>
<dbReference type="AlphaFoldDB" id="D0W7W4"/>
<evidence type="ECO:0000313" key="1">
    <source>
        <dbReference type="EMBL" id="EEZ76292.1"/>
    </source>
</evidence>
<accession>D0W7W4</accession>
<sequence>MRRHCGCGADVFCPVSRRWRVACVPKCVPSSGNSLNRYAV</sequence>
<dbReference type="EMBL" id="ACEQ02000006">
    <property type="protein sequence ID" value="EEZ76292.1"/>
    <property type="molecule type" value="Genomic_DNA"/>
</dbReference>
<organism evidence="1 2">
    <name type="scientific">Neisseria lactamica ATCC 23970</name>
    <dbReference type="NCBI Taxonomy" id="546265"/>
    <lineage>
        <taxon>Bacteria</taxon>
        <taxon>Pseudomonadati</taxon>
        <taxon>Pseudomonadota</taxon>
        <taxon>Betaproteobacteria</taxon>
        <taxon>Neisseriales</taxon>
        <taxon>Neisseriaceae</taxon>
        <taxon>Neisseria</taxon>
    </lineage>
</organism>
<comment type="caution">
    <text evidence="1">The sequence shown here is derived from an EMBL/GenBank/DDBJ whole genome shotgun (WGS) entry which is preliminary data.</text>
</comment>
<dbReference type="Proteomes" id="UP000003843">
    <property type="component" value="Unassembled WGS sequence"/>
</dbReference>
<evidence type="ECO:0000313" key="2">
    <source>
        <dbReference type="Proteomes" id="UP000003843"/>
    </source>
</evidence>
<reference evidence="1 2" key="1">
    <citation type="submission" date="2009-10" db="EMBL/GenBank/DDBJ databases">
        <authorList>
            <person name="Weinstock G."/>
            <person name="Sodergren E."/>
            <person name="Clifton S."/>
            <person name="Fulton L."/>
            <person name="Fulton B."/>
            <person name="Courtney L."/>
            <person name="Fronick C."/>
            <person name="Harrison M."/>
            <person name="Strong C."/>
            <person name="Farmer C."/>
            <person name="Delahaunty K."/>
            <person name="Markovic C."/>
            <person name="Hall O."/>
            <person name="Minx P."/>
            <person name="Tomlinson C."/>
            <person name="Mitreva M."/>
            <person name="Nelson J."/>
            <person name="Hou S."/>
            <person name="Wollam A."/>
            <person name="Pepin K.H."/>
            <person name="Johnson M."/>
            <person name="Bhonagiri V."/>
            <person name="Nash W.E."/>
            <person name="Warren W."/>
            <person name="Chinwalla A."/>
            <person name="Mardis E.R."/>
            <person name="Wilson R.K."/>
        </authorList>
    </citation>
    <scope>NUCLEOTIDE SEQUENCE [LARGE SCALE GENOMIC DNA]</scope>
    <source>
        <strain evidence="1 2">ATCC 23970</strain>
    </source>
</reference>